<dbReference type="AlphaFoldDB" id="A0A411YCC6"/>
<reference evidence="1 2" key="1">
    <citation type="submission" date="2019-01" db="EMBL/GenBank/DDBJ databases">
        <title>Egibacter rhizosphaerae EGI 80759T.</title>
        <authorList>
            <person name="Chen D.-D."/>
            <person name="Tian Y."/>
            <person name="Jiao J.-Y."/>
            <person name="Zhang X.-T."/>
            <person name="Zhang Y.-G."/>
            <person name="Zhang Y."/>
            <person name="Xiao M."/>
            <person name="Shu W.-S."/>
            <person name="Li W.-J."/>
        </authorList>
    </citation>
    <scope>NUCLEOTIDE SEQUENCE [LARGE SCALE GENOMIC DNA]</scope>
    <source>
        <strain evidence="1 2">EGI 80759</strain>
    </source>
</reference>
<name>A0A411YCC6_9ACTN</name>
<dbReference type="RefSeq" id="WP_131153833.1">
    <property type="nucleotide sequence ID" value="NZ_CP036402.1"/>
</dbReference>
<keyword evidence="2" id="KW-1185">Reference proteome</keyword>
<proteinExistence type="predicted"/>
<accession>A0A411YCC6</accession>
<gene>
    <name evidence="1" type="ORF">ER308_04290</name>
</gene>
<organism evidence="1 2">
    <name type="scientific">Egibacter rhizosphaerae</name>
    <dbReference type="NCBI Taxonomy" id="1670831"/>
    <lineage>
        <taxon>Bacteria</taxon>
        <taxon>Bacillati</taxon>
        <taxon>Actinomycetota</taxon>
        <taxon>Nitriliruptoria</taxon>
        <taxon>Egibacterales</taxon>
        <taxon>Egibacteraceae</taxon>
        <taxon>Egibacter</taxon>
    </lineage>
</organism>
<dbReference type="OrthoDB" id="5469761at2"/>
<sequence length="83" mass="9518">MVRRSPPTAEAIHDAHRIDLGDVAYGLASDREVVLLDGDEVREWLGCYNQLDAWGEYGIEGRRLHDWDMASDHRRAARTIVRD</sequence>
<protein>
    <submittedName>
        <fullName evidence="1">Uncharacterized protein</fullName>
    </submittedName>
</protein>
<evidence type="ECO:0000313" key="1">
    <source>
        <dbReference type="EMBL" id="QBI18836.1"/>
    </source>
</evidence>
<evidence type="ECO:0000313" key="2">
    <source>
        <dbReference type="Proteomes" id="UP000291469"/>
    </source>
</evidence>
<dbReference type="Proteomes" id="UP000291469">
    <property type="component" value="Chromosome"/>
</dbReference>
<dbReference type="KEGG" id="erz:ER308_04290"/>
<dbReference type="EMBL" id="CP036402">
    <property type="protein sequence ID" value="QBI18836.1"/>
    <property type="molecule type" value="Genomic_DNA"/>
</dbReference>